<reference evidence="2" key="1">
    <citation type="submission" date="2022-08" db="UniProtKB">
        <authorList>
            <consortium name="EnsemblMetazoa"/>
        </authorList>
    </citation>
    <scope>IDENTIFICATION</scope>
    <source>
        <strain evidence="2">05x7-T-G4-1.051#20</strain>
    </source>
</reference>
<sequence length="141" mass="16400">MHLKVVVDPDALNMKFFDREMFYSLLVLFLITWRTEAETCQSLSDCAQSAKCCKNSYGDVLPPREGSQEPLEITGQCSYRLGREYEQCYPKYCECAPGLECYRPISGVCCIPYQCHNATWVREDREYWDTCFRDPHCPLPP</sequence>
<evidence type="ECO:0000313" key="2">
    <source>
        <dbReference type="EnsemblMetazoa" id="G3461.1:cds"/>
    </source>
</evidence>
<dbReference type="AlphaFoldDB" id="A0A8W8MQK9"/>
<dbReference type="OrthoDB" id="6137666at2759"/>
<protein>
    <submittedName>
        <fullName evidence="2">Uncharacterized protein</fullName>
    </submittedName>
</protein>
<feature type="chain" id="PRO_5036450399" evidence="1">
    <location>
        <begin position="38"/>
        <end position="141"/>
    </location>
</feature>
<dbReference type="OMA" id="LITWRTE"/>
<organism evidence="2 3">
    <name type="scientific">Magallana gigas</name>
    <name type="common">Pacific oyster</name>
    <name type="synonym">Crassostrea gigas</name>
    <dbReference type="NCBI Taxonomy" id="29159"/>
    <lineage>
        <taxon>Eukaryota</taxon>
        <taxon>Metazoa</taxon>
        <taxon>Spiralia</taxon>
        <taxon>Lophotrochozoa</taxon>
        <taxon>Mollusca</taxon>
        <taxon>Bivalvia</taxon>
        <taxon>Autobranchia</taxon>
        <taxon>Pteriomorphia</taxon>
        <taxon>Ostreida</taxon>
        <taxon>Ostreoidea</taxon>
        <taxon>Ostreidae</taxon>
        <taxon>Magallana</taxon>
    </lineage>
</organism>
<dbReference type="Proteomes" id="UP000005408">
    <property type="component" value="Unassembled WGS sequence"/>
</dbReference>
<accession>A0A8W8MQK9</accession>
<keyword evidence="1" id="KW-0732">Signal</keyword>
<proteinExistence type="predicted"/>
<evidence type="ECO:0000256" key="1">
    <source>
        <dbReference type="SAM" id="SignalP"/>
    </source>
</evidence>
<dbReference type="EnsemblMetazoa" id="G3461.1">
    <property type="protein sequence ID" value="G3461.1:cds"/>
    <property type="gene ID" value="G3461"/>
</dbReference>
<name>A0A8W8MQK9_MAGGI</name>
<feature type="signal peptide" evidence="1">
    <location>
        <begin position="1"/>
        <end position="37"/>
    </location>
</feature>
<evidence type="ECO:0000313" key="3">
    <source>
        <dbReference type="Proteomes" id="UP000005408"/>
    </source>
</evidence>
<keyword evidence="3" id="KW-1185">Reference proteome</keyword>